<reference evidence="14" key="1">
    <citation type="submission" date="2021-01" db="EMBL/GenBank/DDBJ databases">
        <authorList>
            <person name="Corre E."/>
            <person name="Pelletier E."/>
            <person name="Niang G."/>
            <person name="Scheremetjew M."/>
            <person name="Finn R."/>
            <person name="Kale V."/>
            <person name="Holt S."/>
            <person name="Cochrane G."/>
            <person name="Meng A."/>
            <person name="Brown T."/>
            <person name="Cohen L."/>
        </authorList>
    </citation>
    <scope>NUCLEOTIDE SEQUENCE</scope>
    <source>
        <strain evidence="14">CCMP1661</strain>
    </source>
</reference>
<dbReference type="FunFam" id="3.10.50.40:FF:000010">
    <property type="entry name" value="Peptidyl-prolyl cis-trans isomerase Pin1"/>
    <property type="match status" value="1"/>
</dbReference>
<evidence type="ECO:0000256" key="2">
    <source>
        <dbReference type="ARBA" id="ARBA00004147"/>
    </source>
</evidence>
<dbReference type="GO" id="GO:0042025">
    <property type="term" value="C:host cell nucleus"/>
    <property type="evidence" value="ECO:0007669"/>
    <property type="project" value="UniProtKB-SubCell"/>
</dbReference>
<evidence type="ECO:0000259" key="13">
    <source>
        <dbReference type="PROSITE" id="PS50198"/>
    </source>
</evidence>
<comment type="subcellular location">
    <subcellularLocation>
        <location evidence="3">Host cytoplasm</location>
    </subcellularLocation>
    <subcellularLocation>
        <location evidence="2">Host nucleus</location>
    </subcellularLocation>
</comment>
<keyword evidence="4" id="KW-1048">Host nucleus</keyword>
<keyword evidence="5 10" id="KW-0697">Rotamase</keyword>
<dbReference type="Gene3D" id="3.10.50.40">
    <property type="match status" value="1"/>
</dbReference>
<dbReference type="Pfam" id="PF00639">
    <property type="entry name" value="Rotamase"/>
    <property type="match status" value="1"/>
</dbReference>
<evidence type="ECO:0000256" key="4">
    <source>
        <dbReference type="ARBA" id="ARBA00022562"/>
    </source>
</evidence>
<comment type="subunit">
    <text evidence="9">Interacts with host FBXW7; leading to FBXW7 autoubiquitination and subsequent degradation.</text>
</comment>
<evidence type="ECO:0000313" key="14">
    <source>
        <dbReference type="EMBL" id="CAD9875211.1"/>
    </source>
</evidence>
<dbReference type="EMBL" id="HBHR01023759">
    <property type="protein sequence ID" value="CAD9875211.1"/>
    <property type="molecule type" value="Transcribed_RNA"/>
</dbReference>
<dbReference type="InterPro" id="IPR000297">
    <property type="entry name" value="PPIase_PpiC"/>
</dbReference>
<evidence type="ECO:0000256" key="7">
    <source>
        <dbReference type="ARBA" id="ARBA00023235"/>
    </source>
</evidence>
<evidence type="ECO:0000256" key="11">
    <source>
        <dbReference type="RuleBase" id="RU363014"/>
    </source>
</evidence>
<sequence>MSQVRASHLLIKHSGSRRPASWKDPDGNEIRARSRDQAVQILQTLRSQISGPEDFANLAAQHSDCSSARNGGDLGPFGPGQMMKPFEDATRALQIGEISGVVDTDSGVHIILRTG</sequence>
<dbReference type="PROSITE" id="PS50198">
    <property type="entry name" value="PPIC_PPIASE_2"/>
    <property type="match status" value="1"/>
</dbReference>
<dbReference type="GO" id="GO:0030430">
    <property type="term" value="C:host cell cytoplasm"/>
    <property type="evidence" value="ECO:0007669"/>
    <property type="project" value="UniProtKB-SubCell"/>
</dbReference>
<evidence type="ECO:0000256" key="3">
    <source>
        <dbReference type="ARBA" id="ARBA00004192"/>
    </source>
</evidence>
<proteinExistence type="predicted"/>
<evidence type="ECO:0000256" key="1">
    <source>
        <dbReference type="ARBA" id="ARBA00000971"/>
    </source>
</evidence>
<protein>
    <recommendedName>
        <fullName evidence="11">Peptidyl-prolyl cis-trans isomerase</fullName>
        <ecNumber evidence="11">5.2.1.8</ecNumber>
    </recommendedName>
</protein>
<keyword evidence="6" id="KW-1035">Host cytoplasm</keyword>
<dbReference type="InterPro" id="IPR023058">
    <property type="entry name" value="PPIase_PpiC_CS"/>
</dbReference>
<name>A0A7S2Y508_9STRA</name>
<dbReference type="InterPro" id="IPR051370">
    <property type="entry name" value="PPIase_Pin1"/>
</dbReference>
<dbReference type="GO" id="GO:0005829">
    <property type="term" value="C:cytosol"/>
    <property type="evidence" value="ECO:0007669"/>
    <property type="project" value="TreeGrafter"/>
</dbReference>
<dbReference type="EC" id="5.2.1.8" evidence="11"/>
<keyword evidence="7 10" id="KW-0413">Isomerase</keyword>
<dbReference type="PROSITE" id="PS01096">
    <property type="entry name" value="PPIC_PPIASE_1"/>
    <property type="match status" value="1"/>
</dbReference>
<feature type="compositionally biased region" description="Basic and acidic residues" evidence="12">
    <location>
        <begin position="21"/>
        <end position="34"/>
    </location>
</feature>
<accession>A0A7S2Y508</accession>
<evidence type="ECO:0000256" key="12">
    <source>
        <dbReference type="SAM" id="MobiDB-lite"/>
    </source>
</evidence>
<dbReference type="AlphaFoldDB" id="A0A7S2Y508"/>
<gene>
    <name evidence="14" type="ORF">FJAP1339_LOCUS12213</name>
</gene>
<evidence type="ECO:0000256" key="9">
    <source>
        <dbReference type="ARBA" id="ARBA00066165"/>
    </source>
</evidence>
<feature type="domain" description="PpiC" evidence="13">
    <location>
        <begin position="1"/>
        <end position="115"/>
    </location>
</feature>
<comment type="catalytic activity">
    <reaction evidence="1 11">
        <text>[protein]-peptidylproline (omega=180) = [protein]-peptidylproline (omega=0)</text>
        <dbReference type="Rhea" id="RHEA:16237"/>
        <dbReference type="Rhea" id="RHEA-COMP:10747"/>
        <dbReference type="Rhea" id="RHEA-COMP:10748"/>
        <dbReference type="ChEBI" id="CHEBI:83833"/>
        <dbReference type="ChEBI" id="CHEBI:83834"/>
        <dbReference type="EC" id="5.2.1.8"/>
    </reaction>
</comment>
<evidence type="ECO:0000256" key="5">
    <source>
        <dbReference type="ARBA" id="ARBA00023110"/>
    </source>
</evidence>
<evidence type="ECO:0000256" key="10">
    <source>
        <dbReference type="PROSITE-ProRule" id="PRU00278"/>
    </source>
</evidence>
<evidence type="ECO:0000256" key="6">
    <source>
        <dbReference type="ARBA" id="ARBA00023200"/>
    </source>
</evidence>
<evidence type="ECO:0000256" key="8">
    <source>
        <dbReference type="ARBA" id="ARBA00054022"/>
    </source>
</evidence>
<comment type="function">
    <text evidence="8">Peptidyl-prolyl cis/trans isomerase (PPIase) that acts as a key virulence factor by promoting host leukocyte transformation. Binds to and isomerizes specific phosphorylated Ser/Thr-Pro (pSer/Thr-Pro) motifs in a subset of proteins, resulting in conformational changes in the proteins. Promotes host leukocyte transformation by binding to phosphorylated host FBXW7, disrupting dimerization and promoting FBXW7 autoubiquitination and subsequent degradation. Degradation of host FBXW7, leads to stabilization of JUN, which promotes cell transformation.</text>
</comment>
<organism evidence="14">
    <name type="scientific">Fibrocapsa japonica</name>
    <dbReference type="NCBI Taxonomy" id="94617"/>
    <lineage>
        <taxon>Eukaryota</taxon>
        <taxon>Sar</taxon>
        <taxon>Stramenopiles</taxon>
        <taxon>Ochrophyta</taxon>
        <taxon>Raphidophyceae</taxon>
        <taxon>Chattonellales</taxon>
        <taxon>Chattonellaceae</taxon>
        <taxon>Fibrocapsa</taxon>
    </lineage>
</organism>
<dbReference type="SUPFAM" id="SSF54534">
    <property type="entry name" value="FKBP-like"/>
    <property type="match status" value="1"/>
</dbReference>
<feature type="region of interest" description="Disordered" evidence="12">
    <location>
        <begin position="1"/>
        <end position="34"/>
    </location>
</feature>
<dbReference type="GO" id="GO:0005634">
    <property type="term" value="C:nucleus"/>
    <property type="evidence" value="ECO:0007669"/>
    <property type="project" value="TreeGrafter"/>
</dbReference>
<dbReference type="PANTHER" id="PTHR10657">
    <property type="entry name" value="PEPTIDYL-PROLYL CIS-TRANS ISOMERASE"/>
    <property type="match status" value="1"/>
</dbReference>
<dbReference type="InterPro" id="IPR046357">
    <property type="entry name" value="PPIase_dom_sf"/>
</dbReference>
<dbReference type="PANTHER" id="PTHR10657:SF4">
    <property type="entry name" value="PEPTIDYL-PROLYL CIS-TRANS ISOMERASE-RELATED"/>
    <property type="match status" value="1"/>
</dbReference>
<dbReference type="GO" id="GO:0003755">
    <property type="term" value="F:peptidyl-prolyl cis-trans isomerase activity"/>
    <property type="evidence" value="ECO:0007669"/>
    <property type="project" value="UniProtKB-UniRule"/>
</dbReference>